<feature type="region of interest" description="Disordered" evidence="1">
    <location>
        <begin position="233"/>
        <end position="254"/>
    </location>
</feature>
<dbReference type="RefSeq" id="WP_066641651.1">
    <property type="nucleotide sequence ID" value="NZ_CP014989.1"/>
</dbReference>
<evidence type="ECO:0000313" key="3">
    <source>
        <dbReference type="EMBL" id="ANS80360.1"/>
    </source>
</evidence>
<dbReference type="Proteomes" id="UP000092482">
    <property type="component" value="Chromosome"/>
</dbReference>
<dbReference type="GO" id="GO:0005886">
    <property type="term" value="C:plasma membrane"/>
    <property type="evidence" value="ECO:0007669"/>
    <property type="project" value="TreeGrafter"/>
</dbReference>
<feature type="transmembrane region" description="Helical" evidence="2">
    <location>
        <begin position="28"/>
        <end position="47"/>
    </location>
</feature>
<feature type="transmembrane region" description="Helical" evidence="2">
    <location>
        <begin position="388"/>
        <end position="413"/>
    </location>
</feature>
<dbReference type="Pfam" id="PF02447">
    <property type="entry name" value="GntP_permease"/>
    <property type="match status" value="1"/>
</dbReference>
<keyword evidence="2" id="KW-0472">Membrane</keyword>
<protein>
    <submittedName>
        <fullName evidence="3">D-beta-hydroxybutyrate permease</fullName>
    </submittedName>
</protein>
<keyword evidence="4" id="KW-1185">Reference proteome</keyword>
<proteinExistence type="predicted"/>
<dbReference type="OrthoDB" id="86125at2"/>
<evidence type="ECO:0000256" key="2">
    <source>
        <dbReference type="SAM" id="Phobius"/>
    </source>
</evidence>
<dbReference type="AlphaFoldDB" id="A0A1B1NG07"/>
<dbReference type="KEGG" id="serj:SGUI_2964"/>
<name>A0A1B1NG07_9MICO</name>
<accession>A0A1B1NG07</accession>
<evidence type="ECO:0000256" key="1">
    <source>
        <dbReference type="SAM" id="MobiDB-lite"/>
    </source>
</evidence>
<feature type="transmembrane region" description="Helical" evidence="2">
    <location>
        <begin position="354"/>
        <end position="376"/>
    </location>
</feature>
<dbReference type="PATRIC" id="fig|1758689.4.peg.3092"/>
<feature type="transmembrane region" description="Helical" evidence="2">
    <location>
        <begin position="98"/>
        <end position="128"/>
    </location>
</feature>
<sequence>MIGLIGILLSLALLIVLAYRGLNVIVLAPIMASIAVIFAGAPILATYTQVFMPAMGNFVVSFFPLFLLGALFGKVMSDSGAALRIAEWVVRRVGGDKAILAVVLACAILTYGGVSLFVVAFAMFPIAAALFREARVPKRLIPGAIALGAFTFTMTALPGTPAIQNAIPNPYFGTDGFAAPGLGIIAGLIMFAGGVGWLTWRSRRAAAAGEGYDDGPLMTTGADSAALTIDLGDDEGPGAAPRGEDGTGTQPEAGGTLTAVRERDLPPLWVAFLPVFVVIGLNLLLLRVVFPMMDTSYLAEERYGATELSMVQGNWGLIVALATAVVLAFVLNWRRLANPKKSFNSGTTASFLPIMNTASEVGYGAVIASLAGFVLVRDAIMGSSDNPVVSTAIAVSVLAGITGSASGGMGIALEALGQDFQSMAASAGIDMELMHRVTTLASGGMDALPHNGAVITLLAICGLTHKQSYKDVGMVAVVIPVVALAVVVALGSAFGAF</sequence>
<dbReference type="PANTHER" id="PTHR30354">
    <property type="entry name" value="GNT FAMILY GLUCONATE TRANSPORTER"/>
    <property type="match status" value="1"/>
</dbReference>
<organism evidence="3 4">
    <name type="scientific">Serinicoccus hydrothermalis</name>
    <dbReference type="NCBI Taxonomy" id="1758689"/>
    <lineage>
        <taxon>Bacteria</taxon>
        <taxon>Bacillati</taxon>
        <taxon>Actinomycetota</taxon>
        <taxon>Actinomycetes</taxon>
        <taxon>Micrococcales</taxon>
        <taxon>Ornithinimicrobiaceae</taxon>
        <taxon>Serinicoccus</taxon>
    </lineage>
</organism>
<dbReference type="GO" id="GO:0015128">
    <property type="term" value="F:gluconate transmembrane transporter activity"/>
    <property type="evidence" value="ECO:0007669"/>
    <property type="project" value="InterPro"/>
</dbReference>
<feature type="transmembrane region" description="Helical" evidence="2">
    <location>
        <begin position="472"/>
        <end position="494"/>
    </location>
</feature>
<dbReference type="STRING" id="1758689.SGUI_2964"/>
<feature type="transmembrane region" description="Helical" evidence="2">
    <location>
        <begin position="268"/>
        <end position="293"/>
    </location>
</feature>
<feature type="transmembrane region" description="Helical" evidence="2">
    <location>
        <begin position="140"/>
        <end position="157"/>
    </location>
</feature>
<feature type="transmembrane region" description="Helical" evidence="2">
    <location>
        <begin position="54"/>
        <end position="73"/>
    </location>
</feature>
<keyword evidence="2" id="KW-1133">Transmembrane helix</keyword>
<dbReference type="InterPro" id="IPR003474">
    <property type="entry name" value="Glcn_transporter"/>
</dbReference>
<feature type="transmembrane region" description="Helical" evidence="2">
    <location>
        <begin position="177"/>
        <end position="200"/>
    </location>
</feature>
<evidence type="ECO:0000313" key="4">
    <source>
        <dbReference type="Proteomes" id="UP000092482"/>
    </source>
</evidence>
<dbReference type="PANTHER" id="PTHR30354:SF7">
    <property type="entry name" value="BLL7963 PROTEIN"/>
    <property type="match status" value="1"/>
</dbReference>
<dbReference type="EMBL" id="CP014989">
    <property type="protein sequence ID" value="ANS80360.1"/>
    <property type="molecule type" value="Genomic_DNA"/>
</dbReference>
<feature type="transmembrane region" description="Helical" evidence="2">
    <location>
        <begin position="313"/>
        <end position="333"/>
    </location>
</feature>
<gene>
    <name evidence="3" type="ORF">SGUI_2964</name>
</gene>
<keyword evidence="2" id="KW-0812">Transmembrane</keyword>
<reference evidence="3 4" key="1">
    <citation type="submission" date="2016-03" db="EMBL/GenBank/DDBJ databases">
        <title>Shallow-sea hydrothermal system.</title>
        <authorList>
            <person name="Tang K."/>
        </authorList>
    </citation>
    <scope>NUCLEOTIDE SEQUENCE [LARGE SCALE GENOMIC DNA]</scope>
    <source>
        <strain evidence="3 4">JLT9</strain>
    </source>
</reference>